<dbReference type="RefSeq" id="WP_189459437.1">
    <property type="nucleotide sequence ID" value="NZ_BMYO01000003.1"/>
</dbReference>
<name>A0ABQ3GZY0_9NEIS</name>
<evidence type="ECO:0008006" key="3">
    <source>
        <dbReference type="Google" id="ProtNLM"/>
    </source>
</evidence>
<gene>
    <name evidence="1" type="ORF">GCM10007350_13690</name>
</gene>
<keyword evidence="2" id="KW-1185">Reference proteome</keyword>
<accession>A0ABQ3GZY0</accession>
<comment type="caution">
    <text evidence="1">The sequence shown here is derived from an EMBL/GenBank/DDBJ whole genome shotgun (WGS) entry which is preliminary data.</text>
</comment>
<protein>
    <recommendedName>
        <fullName evidence="3">DUF2917 domain-containing protein</fullName>
    </recommendedName>
</protein>
<dbReference type="Pfam" id="PF11142">
    <property type="entry name" value="DUF2917"/>
    <property type="match status" value="1"/>
</dbReference>
<evidence type="ECO:0000313" key="1">
    <source>
        <dbReference type="EMBL" id="GHD60523.1"/>
    </source>
</evidence>
<sequence length="97" mass="10392">MQTLTLTSGSLLRMALAPGRQLRCASGRLWLTFDGEDVVLAGGEHWTAPGQGIALVEAMSASARLQLDAVVAPHRNVPRRAHRQPIFGGINALKHSL</sequence>
<dbReference type="Proteomes" id="UP000604737">
    <property type="component" value="Unassembled WGS sequence"/>
</dbReference>
<reference evidence="2" key="1">
    <citation type="journal article" date="2019" name="Int. J. Syst. Evol. Microbiol.">
        <title>The Global Catalogue of Microorganisms (GCM) 10K type strain sequencing project: providing services to taxonomists for standard genome sequencing and annotation.</title>
        <authorList>
            <consortium name="The Broad Institute Genomics Platform"/>
            <consortium name="The Broad Institute Genome Sequencing Center for Infectious Disease"/>
            <person name="Wu L."/>
            <person name="Ma J."/>
        </authorList>
    </citation>
    <scope>NUCLEOTIDE SEQUENCE [LARGE SCALE GENOMIC DNA]</scope>
    <source>
        <strain evidence="2">KCTC 23701</strain>
    </source>
</reference>
<dbReference type="InterPro" id="IPR021317">
    <property type="entry name" value="DUF2917"/>
</dbReference>
<evidence type="ECO:0000313" key="2">
    <source>
        <dbReference type="Proteomes" id="UP000604737"/>
    </source>
</evidence>
<dbReference type="EMBL" id="BMYO01000003">
    <property type="protein sequence ID" value="GHD60523.1"/>
    <property type="molecule type" value="Genomic_DNA"/>
</dbReference>
<proteinExistence type="predicted"/>
<organism evidence="1 2">
    <name type="scientific">Jeongeupia chitinilytica</name>
    <dbReference type="NCBI Taxonomy" id="1041641"/>
    <lineage>
        <taxon>Bacteria</taxon>
        <taxon>Pseudomonadati</taxon>
        <taxon>Pseudomonadota</taxon>
        <taxon>Betaproteobacteria</taxon>
        <taxon>Neisseriales</taxon>
        <taxon>Chitinibacteraceae</taxon>
        <taxon>Jeongeupia</taxon>
    </lineage>
</organism>